<dbReference type="AlphaFoldDB" id="A0A246RLL7"/>
<evidence type="ECO:0000313" key="3">
    <source>
        <dbReference type="Proteomes" id="UP000197174"/>
    </source>
</evidence>
<comment type="caution">
    <text evidence="2">The sequence shown here is derived from an EMBL/GenBank/DDBJ whole genome shotgun (WGS) entry which is preliminary data.</text>
</comment>
<accession>A0A246RLL7</accession>
<keyword evidence="3" id="KW-1185">Reference proteome</keyword>
<proteinExistence type="predicted"/>
<organism evidence="2 3">
    <name type="scientific">Micromonospora wenchangensis</name>
    <dbReference type="NCBI Taxonomy" id="1185415"/>
    <lineage>
        <taxon>Bacteria</taxon>
        <taxon>Bacillati</taxon>
        <taxon>Actinomycetota</taxon>
        <taxon>Actinomycetes</taxon>
        <taxon>Micromonosporales</taxon>
        <taxon>Micromonosporaceae</taxon>
        <taxon>Micromonospora</taxon>
    </lineage>
</organism>
<dbReference type="EMBL" id="MZMV01000023">
    <property type="protein sequence ID" value="OWV06784.1"/>
    <property type="molecule type" value="Genomic_DNA"/>
</dbReference>
<protein>
    <submittedName>
        <fullName evidence="2">Uncharacterized protein</fullName>
    </submittedName>
</protein>
<feature type="region of interest" description="Disordered" evidence="1">
    <location>
        <begin position="50"/>
        <end position="72"/>
    </location>
</feature>
<evidence type="ECO:0000313" key="2">
    <source>
        <dbReference type="EMBL" id="OWV06784.1"/>
    </source>
</evidence>
<dbReference type="Proteomes" id="UP000197174">
    <property type="component" value="Unassembled WGS sequence"/>
</dbReference>
<reference evidence="2 3" key="1">
    <citation type="submission" date="2017-03" db="EMBL/GenBank/DDBJ databases">
        <title>Whole genome sequence of Micromonospora wenchangensis, isolated from mangrove soil.</title>
        <authorList>
            <person name="Yang H."/>
        </authorList>
    </citation>
    <scope>NUCLEOTIDE SEQUENCE [LARGE SCALE GENOMIC DNA]</scope>
    <source>
        <strain evidence="2 3">CCTCC AA 2012002</strain>
    </source>
</reference>
<name>A0A246RLL7_9ACTN</name>
<evidence type="ECO:0000256" key="1">
    <source>
        <dbReference type="SAM" id="MobiDB-lite"/>
    </source>
</evidence>
<sequence>MRMHACLPVGGLVGTSMRRICRPVPRSPAGPAGSPGCPCGQLDRIRFGTHPGTVDVTSGPGPDAYAEGMGTR</sequence>
<gene>
    <name evidence="2" type="ORF">B5D80_15350</name>
</gene>